<dbReference type="RefSeq" id="WP_193736512.1">
    <property type="nucleotide sequence ID" value="NZ_CP063304.1"/>
</dbReference>
<dbReference type="PANTHER" id="PTHR30349">
    <property type="entry name" value="PHAGE INTEGRASE-RELATED"/>
    <property type="match status" value="1"/>
</dbReference>
<keyword evidence="14" id="KW-1185">Reference proteome</keyword>
<dbReference type="EMBL" id="CP063304">
    <property type="protein sequence ID" value="QOV20192.1"/>
    <property type="molecule type" value="Genomic_DNA"/>
</dbReference>
<protein>
    <recommendedName>
        <fullName evidence="10">Tyrosine recombinase XerC</fullName>
    </recommendedName>
</protein>
<feature type="active site" evidence="10">
    <location>
        <position position="240"/>
    </location>
</feature>
<dbReference type="PROSITE" id="PS51898">
    <property type="entry name" value="TYR_RECOMBINASE"/>
    <property type="match status" value="1"/>
</dbReference>
<dbReference type="PROSITE" id="PS51900">
    <property type="entry name" value="CB"/>
    <property type="match status" value="1"/>
</dbReference>
<name>A0A7M2RLG5_9FIRM</name>
<evidence type="ECO:0000256" key="8">
    <source>
        <dbReference type="ARBA" id="ARBA00023172"/>
    </source>
</evidence>
<dbReference type="KEGG" id="bliq:INP51_04380"/>
<dbReference type="InterPro" id="IPR044068">
    <property type="entry name" value="CB"/>
</dbReference>
<accession>A0A7M2RLG5</accession>
<dbReference type="InterPro" id="IPR011932">
    <property type="entry name" value="Recomb_XerD"/>
</dbReference>
<dbReference type="AlphaFoldDB" id="A0A7M2RLG5"/>
<comment type="similarity">
    <text evidence="2">Belongs to the 'phage' integrase family. XerD subfamily.</text>
</comment>
<keyword evidence="5 10" id="KW-0159">Chromosome partition</keyword>
<keyword evidence="6 10" id="KW-0229">DNA integration</keyword>
<dbReference type="InterPro" id="IPR013762">
    <property type="entry name" value="Integrase-like_cat_sf"/>
</dbReference>
<feature type="active site" evidence="10">
    <location>
        <position position="266"/>
    </location>
</feature>
<keyword evidence="3 10" id="KW-0963">Cytoplasm</keyword>
<dbReference type="InterPro" id="IPR050090">
    <property type="entry name" value="Tyrosine_recombinase_XerCD"/>
</dbReference>
<evidence type="ECO:0000256" key="7">
    <source>
        <dbReference type="ARBA" id="ARBA00023125"/>
    </source>
</evidence>
<comment type="function">
    <text evidence="10">Site-specific tyrosine recombinase, which acts by catalyzing the cutting and rejoining of the recombining DNA molecules. The XerC-XerD complex is essential to convert dimers of the bacterial chromosome into monomers to permit their segregation at cell division. It also contributes to the segregational stability of plasmids.</text>
</comment>
<comment type="caution">
    <text evidence="10">Lacks conserved residue(s) required for the propagation of feature annotation.</text>
</comment>
<keyword evidence="9 10" id="KW-0131">Cell cycle</keyword>
<evidence type="ECO:0000256" key="4">
    <source>
        <dbReference type="ARBA" id="ARBA00022618"/>
    </source>
</evidence>
<dbReference type="InterPro" id="IPR004107">
    <property type="entry name" value="Integrase_SAM-like_N"/>
</dbReference>
<dbReference type="SUPFAM" id="SSF56349">
    <property type="entry name" value="DNA breaking-rejoining enzymes"/>
    <property type="match status" value="1"/>
</dbReference>
<evidence type="ECO:0000256" key="2">
    <source>
        <dbReference type="ARBA" id="ARBA00010450"/>
    </source>
</evidence>
<proteinExistence type="inferred from homology"/>
<keyword evidence="8 10" id="KW-0233">DNA recombination</keyword>
<feature type="active site" description="O-(3'-phospho-DNA)-tyrosine intermediate" evidence="10">
    <location>
        <position position="275"/>
    </location>
</feature>
<dbReference type="Pfam" id="PF02899">
    <property type="entry name" value="Phage_int_SAM_1"/>
    <property type="match status" value="1"/>
</dbReference>
<evidence type="ECO:0000256" key="5">
    <source>
        <dbReference type="ARBA" id="ARBA00022829"/>
    </source>
</evidence>
<dbReference type="GO" id="GO:0007059">
    <property type="term" value="P:chromosome segregation"/>
    <property type="evidence" value="ECO:0007669"/>
    <property type="project" value="UniProtKB-UniRule"/>
</dbReference>
<dbReference type="Pfam" id="PF00589">
    <property type="entry name" value="Phage_integrase"/>
    <property type="match status" value="1"/>
</dbReference>
<evidence type="ECO:0000256" key="6">
    <source>
        <dbReference type="ARBA" id="ARBA00022908"/>
    </source>
</evidence>
<sequence length="294" mass="33641">MINAIQEFIQYLHNVKKVSHNTEVSYERDLRKMFAWLDQQGIDSAEMVTNTNLNSYMLYLERQNLAASTVSRSVATMRAFFQYQLKENHIKTDPTEGLKPPKVEKKAPEILTVEEVDLLLSQPDTNTPKGVRDKAMLELLYATGIRVSELIHLKMSDVNMRLCYITCQEHDRDRIVPFGNTAKHAVENYVKEARGVLLGAHSEEYLFVNCSGKPISRQGFWKVLKGYVDKAGIVADITPHTLRHSFAIHLLQNGADLKSVQEMLGHSDISTTHMYLNMGIYKMRDVYTKAHPRK</sequence>
<organism evidence="13 14">
    <name type="scientific">Blautia liquoris</name>
    <dbReference type="NCBI Taxonomy" id="2779518"/>
    <lineage>
        <taxon>Bacteria</taxon>
        <taxon>Bacillati</taxon>
        <taxon>Bacillota</taxon>
        <taxon>Clostridia</taxon>
        <taxon>Lachnospirales</taxon>
        <taxon>Lachnospiraceae</taxon>
        <taxon>Blautia</taxon>
    </lineage>
</organism>
<dbReference type="GO" id="GO:0051301">
    <property type="term" value="P:cell division"/>
    <property type="evidence" value="ECO:0007669"/>
    <property type="project" value="UniProtKB-KW"/>
</dbReference>
<dbReference type="NCBIfam" id="NF001399">
    <property type="entry name" value="PRK00283.1"/>
    <property type="match status" value="1"/>
</dbReference>
<dbReference type="InterPro" id="IPR023009">
    <property type="entry name" value="Tyrosine_recombinase_XerC/XerD"/>
</dbReference>
<evidence type="ECO:0000313" key="13">
    <source>
        <dbReference type="EMBL" id="QOV20192.1"/>
    </source>
</evidence>
<evidence type="ECO:0000256" key="1">
    <source>
        <dbReference type="ARBA" id="ARBA00004496"/>
    </source>
</evidence>
<comment type="subunit">
    <text evidence="10">Forms a cyclic heterotetrameric complex composed of two molecules of XerC and two molecules of XerD.</text>
</comment>
<evidence type="ECO:0000259" key="12">
    <source>
        <dbReference type="PROSITE" id="PS51900"/>
    </source>
</evidence>
<dbReference type="Proteomes" id="UP000593601">
    <property type="component" value="Chromosome"/>
</dbReference>
<evidence type="ECO:0000256" key="9">
    <source>
        <dbReference type="ARBA" id="ARBA00023306"/>
    </source>
</evidence>
<dbReference type="GO" id="GO:0003677">
    <property type="term" value="F:DNA binding"/>
    <property type="evidence" value="ECO:0007669"/>
    <property type="project" value="UniProtKB-UniRule"/>
</dbReference>
<dbReference type="NCBIfam" id="TIGR02225">
    <property type="entry name" value="recomb_XerD"/>
    <property type="match status" value="1"/>
</dbReference>
<dbReference type="Gene3D" id="1.10.443.10">
    <property type="entry name" value="Intergrase catalytic core"/>
    <property type="match status" value="1"/>
</dbReference>
<dbReference type="InterPro" id="IPR010998">
    <property type="entry name" value="Integrase_recombinase_N"/>
</dbReference>
<keyword evidence="4 10" id="KW-0132">Cell division</keyword>
<dbReference type="InterPro" id="IPR011010">
    <property type="entry name" value="DNA_brk_join_enz"/>
</dbReference>
<keyword evidence="7 10" id="KW-0238">DNA-binding</keyword>
<dbReference type="CDD" id="cd00798">
    <property type="entry name" value="INT_XerDC_C"/>
    <property type="match status" value="1"/>
</dbReference>
<dbReference type="PANTHER" id="PTHR30349:SF81">
    <property type="entry name" value="TYROSINE RECOMBINASE XERC"/>
    <property type="match status" value="1"/>
</dbReference>
<reference evidence="13 14" key="1">
    <citation type="submission" date="2020-10" db="EMBL/GenBank/DDBJ databases">
        <title>Blautia liquoris sp.nov., isolated from the mud in a fermentation cellar used for the production of Chinese strong-flavoured liquor.</title>
        <authorList>
            <person name="Lu L."/>
        </authorList>
    </citation>
    <scope>NUCLEOTIDE SEQUENCE [LARGE SCALE GENOMIC DNA]</scope>
    <source>
        <strain evidence="13 14">LZLJ-3</strain>
    </source>
</reference>
<dbReference type="GO" id="GO:0005737">
    <property type="term" value="C:cytoplasm"/>
    <property type="evidence" value="ECO:0007669"/>
    <property type="project" value="UniProtKB-SubCell"/>
</dbReference>
<feature type="domain" description="Tyr recombinase" evidence="11">
    <location>
        <begin position="106"/>
        <end position="288"/>
    </location>
</feature>
<evidence type="ECO:0000259" key="11">
    <source>
        <dbReference type="PROSITE" id="PS51898"/>
    </source>
</evidence>
<dbReference type="GO" id="GO:0009037">
    <property type="term" value="F:tyrosine-based site-specific recombinase activity"/>
    <property type="evidence" value="ECO:0007669"/>
    <property type="project" value="UniProtKB-UniRule"/>
</dbReference>
<comment type="similarity">
    <text evidence="10">Belongs to the 'phage' integrase family. XerC subfamily.</text>
</comment>
<feature type="active site" evidence="10">
    <location>
        <position position="243"/>
    </location>
</feature>
<dbReference type="InterPro" id="IPR002104">
    <property type="entry name" value="Integrase_catalytic"/>
</dbReference>
<dbReference type="HAMAP" id="MF_01808">
    <property type="entry name" value="Recomb_XerC_XerD"/>
    <property type="match status" value="1"/>
</dbReference>
<feature type="active site" evidence="10">
    <location>
        <position position="146"/>
    </location>
</feature>
<dbReference type="GO" id="GO:0006313">
    <property type="term" value="P:DNA transposition"/>
    <property type="evidence" value="ECO:0007669"/>
    <property type="project" value="UniProtKB-UniRule"/>
</dbReference>
<evidence type="ECO:0000256" key="3">
    <source>
        <dbReference type="ARBA" id="ARBA00022490"/>
    </source>
</evidence>
<comment type="subcellular location">
    <subcellularLocation>
        <location evidence="1 10">Cytoplasm</location>
    </subcellularLocation>
</comment>
<evidence type="ECO:0000313" key="14">
    <source>
        <dbReference type="Proteomes" id="UP000593601"/>
    </source>
</evidence>
<dbReference type="Gene3D" id="1.10.150.130">
    <property type="match status" value="1"/>
</dbReference>
<gene>
    <name evidence="13" type="primary">xerD</name>
    <name evidence="10" type="synonym">xerC</name>
    <name evidence="13" type="ORF">INP51_04380</name>
</gene>
<evidence type="ECO:0000256" key="10">
    <source>
        <dbReference type="HAMAP-Rule" id="MF_01808"/>
    </source>
</evidence>
<feature type="domain" description="Core-binding (CB)" evidence="12">
    <location>
        <begin position="1"/>
        <end position="85"/>
    </location>
</feature>